<accession>A0A212K1L8</accession>
<sequence length="294" mass="34086">MQLSINKSHHIIYKAILTLDFFIMRNINLYFKLCLVLVFLFMVACSDENRMHNFPGGTSARLLPVKVSGEKNGGQTILIYDNYNRLVNCSYYLKSGGGLSKYSELKIEYDTDGCIKKAVEQISGGENNVYLFTYDESQIVIQDTYYTRYIDADAQGRILGMKQSYNNDRNTSVVYNYSYDQKGNITKYDLNNNYYSYVYDNYNGIYSYVNTPQWFLVIMLGKSNFVYNNCTEIYTYSLDENGKEQAPVTFKLTYTYNDNGYPVKYHIPNMSFCGTPPLPESDFNIEYQEAKDVK</sequence>
<evidence type="ECO:0000313" key="2">
    <source>
        <dbReference type="EMBL" id="SBW05650.1"/>
    </source>
</evidence>
<protein>
    <recommendedName>
        <fullName evidence="3">DUF4595 domain-containing protein</fullName>
    </recommendedName>
</protein>
<evidence type="ECO:0000256" key="1">
    <source>
        <dbReference type="SAM" id="Phobius"/>
    </source>
</evidence>
<organism evidence="2">
    <name type="scientific">uncultured Dysgonomonas sp</name>
    <dbReference type="NCBI Taxonomy" id="206096"/>
    <lineage>
        <taxon>Bacteria</taxon>
        <taxon>Pseudomonadati</taxon>
        <taxon>Bacteroidota</taxon>
        <taxon>Bacteroidia</taxon>
        <taxon>Bacteroidales</taxon>
        <taxon>Dysgonomonadaceae</taxon>
        <taxon>Dysgonomonas</taxon>
        <taxon>environmental samples</taxon>
    </lineage>
</organism>
<dbReference type="Gene3D" id="2.180.10.10">
    <property type="entry name" value="RHS repeat-associated core"/>
    <property type="match status" value="1"/>
</dbReference>
<dbReference type="AlphaFoldDB" id="A0A212K1L8"/>
<proteinExistence type="predicted"/>
<dbReference type="EMBL" id="FLUM01000003">
    <property type="protein sequence ID" value="SBW05650.1"/>
    <property type="molecule type" value="Genomic_DNA"/>
</dbReference>
<evidence type="ECO:0008006" key="3">
    <source>
        <dbReference type="Google" id="ProtNLM"/>
    </source>
</evidence>
<keyword evidence="1" id="KW-0812">Transmembrane</keyword>
<feature type="transmembrane region" description="Helical" evidence="1">
    <location>
        <begin position="27"/>
        <end position="45"/>
    </location>
</feature>
<name>A0A212K1L8_9BACT</name>
<gene>
    <name evidence="2" type="ORF">KL86DYS1_31166</name>
</gene>
<keyword evidence="1" id="KW-0472">Membrane</keyword>
<keyword evidence="1" id="KW-1133">Transmembrane helix</keyword>
<reference evidence="2" key="1">
    <citation type="submission" date="2016-04" db="EMBL/GenBank/DDBJ databases">
        <authorList>
            <person name="Evans L.H."/>
            <person name="Alamgir A."/>
            <person name="Owens N."/>
            <person name="Weber N.D."/>
            <person name="Virtaneva K."/>
            <person name="Barbian K."/>
            <person name="Babar A."/>
            <person name="Rosenke K."/>
        </authorList>
    </citation>
    <scope>NUCLEOTIDE SEQUENCE</scope>
    <source>
        <strain evidence="2">86-1</strain>
    </source>
</reference>